<accession>A0A9I9EAY8</accession>
<proteinExistence type="predicted"/>
<dbReference type="Gramene" id="MELO3C031282.2.1">
    <property type="protein sequence ID" value="MELO3C031282.2.1"/>
    <property type="gene ID" value="MELO3C031282.2"/>
</dbReference>
<dbReference type="EnsemblPlants" id="MELO3C031282.2.1">
    <property type="protein sequence ID" value="MELO3C031282.2.1"/>
    <property type="gene ID" value="MELO3C031282.2"/>
</dbReference>
<sequence>MTCIEEALGSTVARPSDKVIIEKWEGSLLVTRIKAPLWLNLVLCPFIKMDTVQARMSNPKE</sequence>
<dbReference type="AlphaFoldDB" id="A0A9I9EAY8"/>
<evidence type="ECO:0000313" key="1">
    <source>
        <dbReference type="EnsemblPlants" id="MELO3C031282.2.1"/>
    </source>
</evidence>
<protein>
    <submittedName>
        <fullName evidence="1">Uncharacterized protein</fullName>
    </submittedName>
</protein>
<reference evidence="1" key="1">
    <citation type="submission" date="2023-03" db="UniProtKB">
        <authorList>
            <consortium name="EnsemblPlants"/>
        </authorList>
    </citation>
    <scope>IDENTIFICATION</scope>
</reference>
<name>A0A9I9EAY8_CUCME</name>
<organism evidence="1">
    <name type="scientific">Cucumis melo</name>
    <name type="common">Muskmelon</name>
    <dbReference type="NCBI Taxonomy" id="3656"/>
    <lineage>
        <taxon>Eukaryota</taxon>
        <taxon>Viridiplantae</taxon>
        <taxon>Streptophyta</taxon>
        <taxon>Embryophyta</taxon>
        <taxon>Tracheophyta</taxon>
        <taxon>Spermatophyta</taxon>
        <taxon>Magnoliopsida</taxon>
        <taxon>eudicotyledons</taxon>
        <taxon>Gunneridae</taxon>
        <taxon>Pentapetalae</taxon>
        <taxon>rosids</taxon>
        <taxon>fabids</taxon>
        <taxon>Cucurbitales</taxon>
        <taxon>Cucurbitaceae</taxon>
        <taxon>Benincaseae</taxon>
        <taxon>Cucumis</taxon>
    </lineage>
</organism>